<feature type="transmembrane region" description="Helical" evidence="1">
    <location>
        <begin position="199"/>
        <end position="221"/>
    </location>
</feature>
<evidence type="ECO:0000313" key="3">
    <source>
        <dbReference type="Proteomes" id="UP000288812"/>
    </source>
</evidence>
<protein>
    <recommendedName>
        <fullName evidence="4">Xanthine/uracil/vitamin C permease</fullName>
    </recommendedName>
</protein>
<sequence>MAINREYGTEQPGINFGPFVIRIPLVHYKLEISEALQALIMCATCLGAIPVMTENLGIPFEIAWGMVIINGFLYTLHSTLGDPVVPGWITPAIPLTVAYLATFNEGTERIQALVALQLLIAIIFFTMGLTGIAGKLLGIVPESIKAGILMGAGFAAVLGEFNVGGRFNITPITIGIGAVIAFYLLFSERFKKLRQKNKAFEFLGGFGMLPAILIAIAIGPLVKEYAFPQVDFWPLFKMPDFAGIINTVSPFAIGFPSIDMFIQAIPMAAVIYIIAFGDFVTSEALIHEADIARQDEKITFNANRSNLISGIRNLILALVAPYPTLAGPLWAAVTAAVSERYKEGRDKMDSIYSGVGTFRWFTFIAVATVPIVTFVEPILPAALSLTLLVQGFICVRLAIDLSVNDIDKGIAGVMGAIIVAKGAAWGLAVGIILYLTLFSGTKEKLEEKKEESDEW</sequence>
<feature type="transmembrane region" description="Helical" evidence="1">
    <location>
        <begin position="169"/>
        <end position="187"/>
    </location>
</feature>
<reference evidence="2 3" key="1">
    <citation type="submission" date="2018-11" db="EMBL/GenBank/DDBJ databases">
        <title>Genome sequencing and assembly of Anaerosphaera sp. nov., GS7-6-2.</title>
        <authorList>
            <person name="Rettenmaier R."/>
            <person name="Liebl W."/>
            <person name="Zverlov V."/>
        </authorList>
    </citation>
    <scope>NUCLEOTIDE SEQUENCE [LARGE SCALE GENOMIC DNA]</scope>
    <source>
        <strain evidence="2 3">GS7-6-2</strain>
    </source>
</reference>
<accession>A0A437S5C7</accession>
<feature type="transmembrane region" description="Helical" evidence="1">
    <location>
        <begin position="378"/>
        <end position="399"/>
    </location>
</feature>
<feature type="transmembrane region" description="Helical" evidence="1">
    <location>
        <begin position="314"/>
        <end position="338"/>
    </location>
</feature>
<keyword evidence="1" id="KW-1133">Transmembrane helix</keyword>
<feature type="transmembrane region" description="Helical" evidence="1">
    <location>
        <begin position="411"/>
        <end position="435"/>
    </location>
</feature>
<name>A0A437S5C7_9FIRM</name>
<dbReference type="EMBL" id="RLIH01000012">
    <property type="protein sequence ID" value="RVU54252.1"/>
    <property type="molecule type" value="Genomic_DNA"/>
</dbReference>
<feature type="transmembrane region" description="Helical" evidence="1">
    <location>
        <begin position="350"/>
        <end position="372"/>
    </location>
</feature>
<proteinExistence type="predicted"/>
<keyword evidence="1" id="KW-0472">Membrane</keyword>
<dbReference type="OrthoDB" id="354989at2"/>
<keyword evidence="1" id="KW-0812">Transmembrane</keyword>
<evidence type="ECO:0008006" key="4">
    <source>
        <dbReference type="Google" id="ProtNLM"/>
    </source>
</evidence>
<organism evidence="2 3">
    <name type="scientific">Anaerosphaera multitolerans</name>
    <dbReference type="NCBI Taxonomy" id="2487351"/>
    <lineage>
        <taxon>Bacteria</taxon>
        <taxon>Bacillati</taxon>
        <taxon>Bacillota</taxon>
        <taxon>Tissierellia</taxon>
        <taxon>Tissierellales</taxon>
        <taxon>Peptoniphilaceae</taxon>
        <taxon>Anaerosphaera</taxon>
    </lineage>
</organism>
<evidence type="ECO:0000256" key="1">
    <source>
        <dbReference type="SAM" id="Phobius"/>
    </source>
</evidence>
<gene>
    <name evidence="2" type="ORF">EF514_08090</name>
</gene>
<dbReference type="RefSeq" id="WP_127724930.1">
    <property type="nucleotide sequence ID" value="NZ_RLIH01000012.1"/>
</dbReference>
<feature type="transmembrane region" description="Helical" evidence="1">
    <location>
        <begin position="83"/>
        <end position="102"/>
    </location>
</feature>
<comment type="caution">
    <text evidence="2">The sequence shown here is derived from an EMBL/GenBank/DDBJ whole genome shotgun (WGS) entry which is preliminary data.</text>
</comment>
<evidence type="ECO:0000313" key="2">
    <source>
        <dbReference type="EMBL" id="RVU54252.1"/>
    </source>
</evidence>
<feature type="transmembrane region" description="Helical" evidence="1">
    <location>
        <begin position="58"/>
        <end position="76"/>
    </location>
</feature>
<dbReference type="Proteomes" id="UP000288812">
    <property type="component" value="Unassembled WGS sequence"/>
</dbReference>
<keyword evidence="3" id="KW-1185">Reference proteome</keyword>
<feature type="transmembrane region" description="Helical" evidence="1">
    <location>
        <begin position="269"/>
        <end position="286"/>
    </location>
</feature>
<feature type="transmembrane region" description="Helical" evidence="1">
    <location>
        <begin position="241"/>
        <end position="262"/>
    </location>
</feature>
<feature type="transmembrane region" description="Helical" evidence="1">
    <location>
        <begin position="114"/>
        <end position="134"/>
    </location>
</feature>
<dbReference type="AlphaFoldDB" id="A0A437S5C7"/>